<feature type="zinc finger region" description="C4-type" evidence="7">
    <location>
        <begin position="57"/>
        <end position="72"/>
    </location>
</feature>
<keyword evidence="3 7" id="KW-0863">Zinc-finger</keyword>
<comment type="function">
    <text evidence="7">May play a role in DNA repair. It seems to be involved in an RecBC-independent recombinational process of DNA repair. It may act with RecF and RecO.</text>
</comment>
<accession>A0A2V5K464</accession>
<dbReference type="Pfam" id="PF02132">
    <property type="entry name" value="RecR_ZnF"/>
    <property type="match status" value="1"/>
</dbReference>
<evidence type="ECO:0000313" key="10">
    <source>
        <dbReference type="Proteomes" id="UP000247476"/>
    </source>
</evidence>
<dbReference type="OrthoDB" id="9802672at2"/>
<evidence type="ECO:0000256" key="5">
    <source>
        <dbReference type="ARBA" id="ARBA00023172"/>
    </source>
</evidence>
<dbReference type="Gene3D" id="6.10.250.240">
    <property type="match status" value="1"/>
</dbReference>
<evidence type="ECO:0000259" key="8">
    <source>
        <dbReference type="PROSITE" id="PS50880"/>
    </source>
</evidence>
<dbReference type="Pfam" id="PF21175">
    <property type="entry name" value="RecR_C"/>
    <property type="match status" value="1"/>
</dbReference>
<dbReference type="SUPFAM" id="SSF111304">
    <property type="entry name" value="Recombination protein RecR"/>
    <property type="match status" value="1"/>
</dbReference>
<keyword evidence="1 7" id="KW-0479">Metal-binding</keyword>
<protein>
    <recommendedName>
        <fullName evidence="7">Recombination protein RecR</fullName>
    </recommendedName>
</protein>
<dbReference type="Gene3D" id="3.40.1360.10">
    <property type="match status" value="1"/>
</dbReference>
<dbReference type="RefSeq" id="WP_110842062.1">
    <property type="nucleotide sequence ID" value="NZ_QJVJ01000009.1"/>
</dbReference>
<comment type="caution">
    <text evidence="9">The sequence shown here is derived from an EMBL/GenBank/DDBJ whole genome shotgun (WGS) entry which is preliminary data.</text>
</comment>
<dbReference type="GO" id="GO:0006310">
    <property type="term" value="P:DNA recombination"/>
    <property type="evidence" value="ECO:0007669"/>
    <property type="project" value="UniProtKB-UniRule"/>
</dbReference>
<keyword evidence="2 7" id="KW-0227">DNA damage</keyword>
<dbReference type="Pfam" id="PF13662">
    <property type="entry name" value="Toprim_4"/>
    <property type="match status" value="1"/>
</dbReference>
<feature type="domain" description="Toprim" evidence="8">
    <location>
        <begin position="80"/>
        <end position="175"/>
    </location>
</feature>
<evidence type="ECO:0000256" key="6">
    <source>
        <dbReference type="ARBA" id="ARBA00023204"/>
    </source>
</evidence>
<dbReference type="GO" id="GO:0006281">
    <property type="term" value="P:DNA repair"/>
    <property type="evidence" value="ECO:0007669"/>
    <property type="project" value="UniProtKB-UniRule"/>
</dbReference>
<dbReference type="InterPro" id="IPR034137">
    <property type="entry name" value="TOPRIM_RecR"/>
</dbReference>
<dbReference type="GO" id="GO:0008270">
    <property type="term" value="F:zinc ion binding"/>
    <property type="evidence" value="ECO:0007669"/>
    <property type="project" value="UniProtKB-KW"/>
</dbReference>
<evidence type="ECO:0000313" key="9">
    <source>
        <dbReference type="EMBL" id="PYI52694.1"/>
    </source>
</evidence>
<dbReference type="Gene3D" id="1.10.8.420">
    <property type="entry name" value="RecR Domain 1"/>
    <property type="match status" value="1"/>
</dbReference>
<keyword evidence="5 7" id="KW-0233">DNA recombination</keyword>
<keyword evidence="4 7" id="KW-0862">Zinc</keyword>
<dbReference type="CDD" id="cd01025">
    <property type="entry name" value="TOPRIM_recR"/>
    <property type="match status" value="1"/>
</dbReference>
<dbReference type="SMART" id="SM00493">
    <property type="entry name" value="TOPRIM"/>
    <property type="match status" value="1"/>
</dbReference>
<dbReference type="PROSITE" id="PS01300">
    <property type="entry name" value="RECR"/>
    <property type="match status" value="1"/>
</dbReference>
<evidence type="ECO:0000256" key="4">
    <source>
        <dbReference type="ARBA" id="ARBA00022833"/>
    </source>
</evidence>
<dbReference type="Pfam" id="PF21176">
    <property type="entry name" value="RecR_HhH"/>
    <property type="match status" value="1"/>
</dbReference>
<dbReference type="HAMAP" id="MF_00017">
    <property type="entry name" value="RecR"/>
    <property type="match status" value="1"/>
</dbReference>
<dbReference type="AlphaFoldDB" id="A0A2V5K464"/>
<proteinExistence type="inferred from homology"/>
<keyword evidence="10" id="KW-1185">Reference proteome</keyword>
<dbReference type="GO" id="GO:0003677">
    <property type="term" value="F:DNA binding"/>
    <property type="evidence" value="ECO:0007669"/>
    <property type="project" value="UniProtKB-UniRule"/>
</dbReference>
<dbReference type="InterPro" id="IPR000093">
    <property type="entry name" value="DNA_Rcmb_RecR"/>
</dbReference>
<evidence type="ECO:0000256" key="2">
    <source>
        <dbReference type="ARBA" id="ARBA00022763"/>
    </source>
</evidence>
<dbReference type="Gene3D" id="3.30.60.80">
    <property type="match status" value="1"/>
</dbReference>
<dbReference type="PANTHER" id="PTHR30446">
    <property type="entry name" value="RECOMBINATION PROTEIN RECR"/>
    <property type="match status" value="1"/>
</dbReference>
<dbReference type="Proteomes" id="UP000247476">
    <property type="component" value="Unassembled WGS sequence"/>
</dbReference>
<evidence type="ECO:0000256" key="3">
    <source>
        <dbReference type="ARBA" id="ARBA00022771"/>
    </source>
</evidence>
<dbReference type="PROSITE" id="PS50880">
    <property type="entry name" value="TOPRIM"/>
    <property type="match status" value="1"/>
</dbReference>
<reference evidence="9 10" key="1">
    <citation type="submission" date="2018-05" db="EMBL/GenBank/DDBJ databases">
        <title>Paenibacillus flagellatus sp. nov., isolated from selenium mineral soil.</title>
        <authorList>
            <person name="Dai X."/>
        </authorList>
    </citation>
    <scope>NUCLEOTIDE SEQUENCE [LARGE SCALE GENOMIC DNA]</scope>
    <source>
        <strain evidence="9 10">DXL2</strain>
    </source>
</reference>
<comment type="similarity">
    <text evidence="7">Belongs to the RecR family.</text>
</comment>
<dbReference type="EMBL" id="QJVJ01000009">
    <property type="protein sequence ID" value="PYI52694.1"/>
    <property type="molecule type" value="Genomic_DNA"/>
</dbReference>
<evidence type="ECO:0000256" key="7">
    <source>
        <dbReference type="HAMAP-Rule" id="MF_00017"/>
    </source>
</evidence>
<gene>
    <name evidence="7" type="primary">recR</name>
    <name evidence="9" type="ORF">DLM86_21250</name>
</gene>
<organism evidence="9 10">
    <name type="scientific">Paenibacillus flagellatus</name>
    <dbReference type="NCBI Taxonomy" id="2211139"/>
    <lineage>
        <taxon>Bacteria</taxon>
        <taxon>Bacillati</taxon>
        <taxon>Bacillota</taxon>
        <taxon>Bacilli</taxon>
        <taxon>Bacillales</taxon>
        <taxon>Paenibacillaceae</taxon>
        <taxon>Paenibacillus</taxon>
    </lineage>
</organism>
<dbReference type="InterPro" id="IPR006171">
    <property type="entry name" value="TOPRIM_dom"/>
</dbReference>
<dbReference type="NCBIfam" id="TIGR00615">
    <property type="entry name" value="recR"/>
    <property type="match status" value="1"/>
</dbReference>
<dbReference type="InterPro" id="IPR023627">
    <property type="entry name" value="Rcmb_RecR"/>
</dbReference>
<evidence type="ECO:0000256" key="1">
    <source>
        <dbReference type="ARBA" id="ARBA00022723"/>
    </source>
</evidence>
<name>A0A2V5K464_9BACL</name>
<dbReference type="InterPro" id="IPR015967">
    <property type="entry name" value="Rcmb_RecR_Znf"/>
</dbReference>
<dbReference type="PANTHER" id="PTHR30446:SF0">
    <property type="entry name" value="RECOMBINATION PROTEIN RECR"/>
    <property type="match status" value="1"/>
</dbReference>
<sequence length="199" mass="22104">MFYPEPIAKLIDAFTRLPGVGPKTAGRLAFHVLRMKEDDVLDFAKSLVSVKRNLHYCSVCCNITDVDPCRICQDKSRDSSTICVVQEPKDLVAMERTKEFNGYYHVLHGAISPMEGIGPDEIRIADLLKRLGDDTVQELILATNPNIEGEATAMYLSRLVKPFGLRVTRIAHGLPVGGDLEYADEVTLSKALEGRRELS</sequence>
<keyword evidence="6 7" id="KW-0234">DNA repair</keyword>